<keyword evidence="2" id="KW-0719">Serine esterase</keyword>
<keyword evidence="9" id="KW-1185">Reference proteome</keyword>
<keyword evidence="4" id="KW-1015">Disulfide bond</keyword>
<accession>A0A6P4JLP5</accession>
<dbReference type="InterPro" id="IPR029058">
    <property type="entry name" value="AB_hydrolase_fold"/>
</dbReference>
<dbReference type="PANTHER" id="PTHR43142:SF1">
    <property type="entry name" value="CARBOXYLIC ESTER HYDROLASE"/>
    <property type="match status" value="1"/>
</dbReference>
<dbReference type="Proteomes" id="UP001652661">
    <property type="component" value="Chromosome 3R"/>
</dbReference>
<keyword evidence="7" id="KW-0732">Signal</keyword>
<reference evidence="10" key="1">
    <citation type="submission" date="2025-08" db="UniProtKB">
        <authorList>
            <consortium name="RefSeq"/>
        </authorList>
    </citation>
    <scope>IDENTIFICATION</scope>
    <source>
        <strain evidence="10">14028-0561.14</strain>
        <tissue evidence="10">Whole fly</tissue>
    </source>
</reference>
<sequence length="1170" mass="131715">MGLANFSFSCLASCLCEANLFEIAEPTAHFKVDKPRLSYEFIDWDSTVSMEEPAVQSRQHWHSEMTDDDRNISPVVQTTHGKVRGTLLKGLYDEKFYAFDGIPYAVPPLGTLRFKEPHDLKPWYGIRDCSKPLDKCLQVSTYSQLVEGSEDCLYLNISVKTLKSEKPLPLMVYIHGGGFKGGDPSRRAWGPDYFMREDVIFISIGHRLGPIGFLSFKDPSLEIPGNAGLKDIVLALRWIKANAVNFNGDPDNITLFGHSSGSMTVQLLLASPQTEGLFHKAILMAGFSMELNRQPNMEYRLAKHLGYEGENVDSQVLDFLLKADPHLLVSSDFFTEAEKNRGLMMPFVPTVESYVTPKAVLLAEPVELQRKTWSNRIPIILGSNSGEGLMPMGFLKKNPKWLSRFQHSPECVLPSTLRLRCDPGQGRQLGQSLLDHFCQAHGLQLTVTHSDALVKLFTHSIVHAQERIIQARLAYGQAATYLYRFDFDSPDFNFYRIRFFGKEQRGVGHVDELGYIFVIPATFKLDESRPEFNTIRRMVSMLVHFAATSDPNAPLTKALVEWKPVTRFGTRMVLNISEELKFIPQPEKPMLKIFDRLFEQAGVPLKFIVAMFAPKSSTVNAERHWRADMMADYTETSPVVQTTHGKVRGTLLKGLYDDKFYAFDGIPYAVPPLGTWRFKEPQDMDPWNGIRDCSKPLDKCLQVSSYTKLVEGSADCLYLNISAKTLKSDKPLPLMVYIHGGGFKGGDPSRRAWGPDYFMRENVIHVSIGYRLGPFGFLAFEDPSLEIPGNAGLKDIVLALRWIKANAVNFNGDPDNITLFGHSSGSMAVQLLLASPQTEGLFHKTILMAGYSMELNRQPDMEYRLAKHLGYEGENVDRQVLDFLLKADPHLLASADFFTSAEKGSGHSMPFRPSVESYVTPGAVLLAEPIILLRSSWSNSIPLILGATSNEGLLSVNGFFTDPTVLQQLQTYPESVLPNTLRNATSPAQQRAMGIQLLEDFCHAHGQDLNLAHFRALEELFTIDMLHSQERVIRARLAYSQAPTYLYRFDYDSPDFNLYRIRFWGPDFRGVTHGDELGYLYVIPATFKLDKSRPEFTAICRMVAMWVGFAATSNPNAPLTKPLVDWKPLTSSGARMLLNINEELKFIAQPEEPRLACLDRLYEQAGIEMF</sequence>
<protein>
    <recommendedName>
        <fullName evidence="6">carboxylesterase</fullName>
        <ecNumber evidence="6">3.1.1.1</ecNumber>
    </recommendedName>
</protein>
<comment type="similarity">
    <text evidence="1">Belongs to the type-B carboxylesterase/lipase family.</text>
</comment>
<evidence type="ECO:0000259" key="8">
    <source>
        <dbReference type="Pfam" id="PF00135"/>
    </source>
</evidence>
<dbReference type="EC" id="3.1.1.1" evidence="6"/>
<gene>
    <name evidence="10" type="primary">alpha-Est4</name>
</gene>
<dbReference type="InterPro" id="IPR002018">
    <property type="entry name" value="CarbesteraseB"/>
</dbReference>
<evidence type="ECO:0000256" key="5">
    <source>
        <dbReference type="ARBA" id="ARBA00023180"/>
    </source>
</evidence>
<organism evidence="9 10">
    <name type="scientific">Drosophila kikkawai</name>
    <name type="common">Fruit fly</name>
    <dbReference type="NCBI Taxonomy" id="30033"/>
    <lineage>
        <taxon>Eukaryota</taxon>
        <taxon>Metazoa</taxon>
        <taxon>Ecdysozoa</taxon>
        <taxon>Arthropoda</taxon>
        <taxon>Hexapoda</taxon>
        <taxon>Insecta</taxon>
        <taxon>Pterygota</taxon>
        <taxon>Neoptera</taxon>
        <taxon>Endopterygota</taxon>
        <taxon>Diptera</taxon>
        <taxon>Brachycera</taxon>
        <taxon>Muscomorpha</taxon>
        <taxon>Ephydroidea</taxon>
        <taxon>Drosophilidae</taxon>
        <taxon>Drosophila</taxon>
        <taxon>Sophophora</taxon>
    </lineage>
</organism>
<dbReference type="Gene3D" id="3.40.50.1820">
    <property type="entry name" value="alpha/beta hydrolase"/>
    <property type="match status" value="2"/>
</dbReference>
<dbReference type="PANTHER" id="PTHR43142">
    <property type="entry name" value="CARBOXYLIC ESTER HYDROLASE"/>
    <property type="match status" value="1"/>
</dbReference>
<evidence type="ECO:0000313" key="10">
    <source>
        <dbReference type="RefSeq" id="XP_017035563.2"/>
    </source>
</evidence>
<dbReference type="GO" id="GO:0106435">
    <property type="term" value="F:carboxylesterase activity"/>
    <property type="evidence" value="ECO:0007669"/>
    <property type="project" value="UniProtKB-EC"/>
</dbReference>
<keyword evidence="5" id="KW-0325">Glycoprotein</keyword>
<evidence type="ECO:0000256" key="7">
    <source>
        <dbReference type="SAM" id="SignalP"/>
    </source>
</evidence>
<evidence type="ECO:0000256" key="1">
    <source>
        <dbReference type="ARBA" id="ARBA00005964"/>
    </source>
</evidence>
<keyword evidence="3" id="KW-0378">Hydrolase</keyword>
<evidence type="ECO:0000313" key="9">
    <source>
        <dbReference type="Proteomes" id="UP001652661"/>
    </source>
</evidence>
<dbReference type="RefSeq" id="XP_017035563.2">
    <property type="nucleotide sequence ID" value="XM_017180074.3"/>
</dbReference>
<feature type="domain" description="Carboxylesterase type B" evidence="8">
    <location>
        <begin position="73"/>
        <end position="581"/>
    </location>
</feature>
<proteinExistence type="inferred from homology"/>
<name>A0A6P4JLP5_DROKI</name>
<feature type="domain" description="Carboxylesterase type B" evidence="8">
    <location>
        <begin position="637"/>
        <end position="1145"/>
    </location>
</feature>
<evidence type="ECO:0000256" key="3">
    <source>
        <dbReference type="ARBA" id="ARBA00022801"/>
    </source>
</evidence>
<dbReference type="OrthoDB" id="19653at2759"/>
<evidence type="ECO:0000256" key="2">
    <source>
        <dbReference type="ARBA" id="ARBA00022487"/>
    </source>
</evidence>
<dbReference type="SUPFAM" id="SSF53474">
    <property type="entry name" value="alpha/beta-Hydrolases"/>
    <property type="match status" value="2"/>
</dbReference>
<feature type="chain" id="PRO_5046253402" description="carboxylesterase" evidence="7">
    <location>
        <begin position="19"/>
        <end position="1170"/>
    </location>
</feature>
<evidence type="ECO:0000256" key="4">
    <source>
        <dbReference type="ARBA" id="ARBA00023157"/>
    </source>
</evidence>
<evidence type="ECO:0000256" key="6">
    <source>
        <dbReference type="ARBA" id="ARBA00039155"/>
    </source>
</evidence>
<dbReference type="AlphaFoldDB" id="A0A6P4JLP5"/>
<dbReference type="Pfam" id="PF00135">
    <property type="entry name" value="COesterase"/>
    <property type="match status" value="2"/>
</dbReference>
<feature type="signal peptide" evidence="7">
    <location>
        <begin position="1"/>
        <end position="18"/>
    </location>
</feature>
<dbReference type="GeneID" id="108084055"/>